<dbReference type="SMART" id="SM00382">
    <property type="entry name" value="AAA"/>
    <property type="match status" value="1"/>
</dbReference>
<dbReference type="SUPFAM" id="SSF52540">
    <property type="entry name" value="P-loop containing nucleoside triphosphate hydrolases"/>
    <property type="match status" value="1"/>
</dbReference>
<keyword evidence="8 9" id="KW-0472">Membrane</keyword>
<dbReference type="PROSITE" id="PS00211">
    <property type="entry name" value="ABC_TRANSPORTER_1"/>
    <property type="match status" value="1"/>
</dbReference>
<dbReference type="GO" id="GO:0016887">
    <property type="term" value="F:ATP hydrolysis activity"/>
    <property type="evidence" value="ECO:0007669"/>
    <property type="project" value="InterPro"/>
</dbReference>
<feature type="domain" description="ABC transporter" evidence="10">
    <location>
        <begin position="365"/>
        <end position="599"/>
    </location>
</feature>
<dbReference type="InterPro" id="IPR036640">
    <property type="entry name" value="ABC1_TM_sf"/>
</dbReference>
<protein>
    <recommendedName>
        <fullName evidence="14">ABC transporter permease</fullName>
    </recommendedName>
</protein>
<evidence type="ECO:0000256" key="1">
    <source>
        <dbReference type="ARBA" id="ARBA00004651"/>
    </source>
</evidence>
<proteinExistence type="inferred from homology"/>
<dbReference type="STRING" id="665126.ABB55_20105"/>
<comment type="subcellular location">
    <subcellularLocation>
        <location evidence="1">Cell membrane</location>
        <topology evidence="1">Multi-pass membrane protein</topology>
    </subcellularLocation>
</comment>
<dbReference type="Gene3D" id="1.20.1560.10">
    <property type="entry name" value="ABC transporter type 1, transmembrane domain"/>
    <property type="match status" value="1"/>
</dbReference>
<dbReference type="Proteomes" id="UP000048984">
    <property type="component" value="Unassembled WGS sequence"/>
</dbReference>
<evidence type="ECO:0000256" key="3">
    <source>
        <dbReference type="ARBA" id="ARBA00022448"/>
    </source>
</evidence>
<keyword evidence="5" id="KW-0547">Nucleotide-binding</keyword>
<evidence type="ECO:0000313" key="12">
    <source>
        <dbReference type="EMBL" id="KPL54236.1"/>
    </source>
</evidence>
<feature type="transmembrane region" description="Helical" evidence="9">
    <location>
        <begin position="270"/>
        <end position="290"/>
    </location>
</feature>
<dbReference type="CDD" id="cd18552">
    <property type="entry name" value="ABC_6TM_MsbA_like"/>
    <property type="match status" value="1"/>
</dbReference>
<feature type="transmembrane region" description="Helical" evidence="9">
    <location>
        <begin position="83"/>
        <end position="102"/>
    </location>
</feature>
<dbReference type="SUPFAM" id="SSF90123">
    <property type="entry name" value="ABC transporter transmembrane region"/>
    <property type="match status" value="1"/>
</dbReference>
<feature type="domain" description="ABC transmembrane type-1" evidence="11">
    <location>
        <begin position="49"/>
        <end position="331"/>
    </location>
</feature>
<dbReference type="InterPro" id="IPR017871">
    <property type="entry name" value="ABC_transporter-like_CS"/>
</dbReference>
<gene>
    <name evidence="12" type="ORF">ABB55_20105</name>
</gene>
<accession>A0A0P6W4R9</accession>
<dbReference type="InterPro" id="IPR027417">
    <property type="entry name" value="P-loop_NTPase"/>
</dbReference>
<dbReference type="PROSITE" id="PS50929">
    <property type="entry name" value="ABC_TM1F"/>
    <property type="match status" value="1"/>
</dbReference>
<dbReference type="PANTHER" id="PTHR43394">
    <property type="entry name" value="ATP-DEPENDENT PERMEASE MDL1, MITOCHONDRIAL"/>
    <property type="match status" value="1"/>
</dbReference>
<evidence type="ECO:0000256" key="5">
    <source>
        <dbReference type="ARBA" id="ARBA00022741"/>
    </source>
</evidence>
<dbReference type="Pfam" id="PF00005">
    <property type="entry name" value="ABC_tran"/>
    <property type="match status" value="1"/>
</dbReference>
<dbReference type="OrthoDB" id="9804259at2"/>
<dbReference type="RefSeq" id="WP_054360404.1">
    <property type="nucleotide sequence ID" value="NZ_JAPCYQ010000001.1"/>
</dbReference>
<evidence type="ECO:0000313" key="13">
    <source>
        <dbReference type="Proteomes" id="UP000048984"/>
    </source>
</evidence>
<keyword evidence="7 9" id="KW-1133">Transmembrane helix</keyword>
<keyword evidence="3" id="KW-0813">Transport</keyword>
<keyword evidence="4 9" id="KW-0812">Transmembrane</keyword>
<dbReference type="InterPro" id="IPR011527">
    <property type="entry name" value="ABC1_TM_dom"/>
</dbReference>
<dbReference type="InterPro" id="IPR039421">
    <property type="entry name" value="Type_1_exporter"/>
</dbReference>
<organism evidence="12 13">
    <name type="scientific">Prosthecodimorpha hirschii</name>
    <dbReference type="NCBI Taxonomy" id="665126"/>
    <lineage>
        <taxon>Bacteria</taxon>
        <taxon>Pseudomonadati</taxon>
        <taxon>Pseudomonadota</taxon>
        <taxon>Alphaproteobacteria</taxon>
        <taxon>Hyphomicrobiales</taxon>
        <taxon>Ancalomicrobiaceae</taxon>
        <taxon>Prosthecodimorpha</taxon>
    </lineage>
</organism>
<dbReference type="GO" id="GO:0005524">
    <property type="term" value="F:ATP binding"/>
    <property type="evidence" value="ECO:0007669"/>
    <property type="project" value="UniProtKB-KW"/>
</dbReference>
<evidence type="ECO:0000256" key="8">
    <source>
        <dbReference type="ARBA" id="ARBA00023136"/>
    </source>
</evidence>
<dbReference type="InterPro" id="IPR003439">
    <property type="entry name" value="ABC_transporter-like_ATP-bd"/>
</dbReference>
<evidence type="ECO:0008006" key="14">
    <source>
        <dbReference type="Google" id="ProtNLM"/>
    </source>
</evidence>
<keyword evidence="6" id="KW-0067">ATP-binding</keyword>
<evidence type="ECO:0000256" key="2">
    <source>
        <dbReference type="ARBA" id="ARBA00005417"/>
    </source>
</evidence>
<comment type="caution">
    <text evidence="12">The sequence shown here is derived from an EMBL/GenBank/DDBJ whole genome shotgun (WGS) entry which is preliminary data.</text>
</comment>
<evidence type="ECO:0000256" key="7">
    <source>
        <dbReference type="ARBA" id="ARBA00022989"/>
    </source>
</evidence>
<reference evidence="12 13" key="1">
    <citation type="submission" date="2015-09" db="EMBL/GenBank/DDBJ databases">
        <authorList>
            <person name="Jackson K.R."/>
            <person name="Lunt B.L."/>
            <person name="Fisher J.N.B."/>
            <person name="Gardner A.V."/>
            <person name="Bailey M.E."/>
            <person name="Deus L.M."/>
            <person name="Earl A.S."/>
            <person name="Gibby P.D."/>
            <person name="Hartmann K.A."/>
            <person name="Liu J.E."/>
            <person name="Manci A.M."/>
            <person name="Nielsen D.A."/>
            <person name="Solomon M.B."/>
            <person name="Breakwell D.P."/>
            <person name="Burnett S.H."/>
            <person name="Grose J.H."/>
        </authorList>
    </citation>
    <scope>NUCLEOTIDE SEQUENCE [LARGE SCALE GENOMIC DNA]</scope>
    <source>
        <strain evidence="12 13">16</strain>
    </source>
</reference>
<dbReference type="AlphaFoldDB" id="A0A0P6W4R9"/>
<name>A0A0P6W4R9_9HYPH</name>
<dbReference type="EMBL" id="LJYW01000001">
    <property type="protein sequence ID" value="KPL54236.1"/>
    <property type="molecule type" value="Genomic_DNA"/>
</dbReference>
<dbReference type="FunFam" id="3.40.50.300:FF:000287">
    <property type="entry name" value="Multidrug ABC transporter ATP-binding protein"/>
    <property type="match status" value="1"/>
</dbReference>
<reference evidence="12 13" key="2">
    <citation type="submission" date="2015-10" db="EMBL/GenBank/DDBJ databases">
        <title>Draft Genome Sequence of Prosthecomicrobium hirschii ATCC 27832.</title>
        <authorList>
            <person name="Daniel J."/>
            <person name="Givan S.A."/>
            <person name="Brun Y.V."/>
            <person name="Brown P.J."/>
        </authorList>
    </citation>
    <scope>NUCLEOTIDE SEQUENCE [LARGE SCALE GENOMIC DNA]</scope>
    <source>
        <strain evidence="12 13">16</strain>
    </source>
</reference>
<evidence type="ECO:0000256" key="9">
    <source>
        <dbReference type="SAM" id="Phobius"/>
    </source>
</evidence>
<dbReference type="Pfam" id="PF00664">
    <property type="entry name" value="ABC_membrane"/>
    <property type="match status" value="1"/>
</dbReference>
<dbReference type="InterPro" id="IPR003593">
    <property type="entry name" value="AAA+_ATPase"/>
</dbReference>
<evidence type="ECO:0000256" key="6">
    <source>
        <dbReference type="ARBA" id="ARBA00022840"/>
    </source>
</evidence>
<dbReference type="PANTHER" id="PTHR43394:SF1">
    <property type="entry name" value="ATP-BINDING CASSETTE SUB-FAMILY B MEMBER 10, MITOCHONDRIAL"/>
    <property type="match status" value="1"/>
</dbReference>
<comment type="similarity">
    <text evidence="2">Belongs to the ABC transporter superfamily.</text>
</comment>
<feature type="transmembrane region" description="Helical" evidence="9">
    <location>
        <begin position="47"/>
        <end position="71"/>
    </location>
</feature>
<dbReference type="Gene3D" id="3.40.50.300">
    <property type="entry name" value="P-loop containing nucleotide triphosphate hydrolases"/>
    <property type="match status" value="1"/>
</dbReference>
<feature type="transmembrane region" description="Helical" evidence="9">
    <location>
        <begin position="186"/>
        <end position="203"/>
    </location>
</feature>
<dbReference type="PROSITE" id="PS50893">
    <property type="entry name" value="ABC_TRANSPORTER_2"/>
    <property type="match status" value="1"/>
</dbReference>
<keyword evidence="13" id="KW-1185">Reference proteome</keyword>
<sequence>MTGILFDDRSADRREQDADGGFAVPDMSTVAVMRRIVRDHVVPRLKLVLLTVLAMTFAAAGTGALPFLMQFAADEIFIAKNEAFLLGLPPVIIVVMVARSWAEYFARVSQGYLSNRIVADLRSQLFEKLAFADVQWLQSTHSGRFVSVFMNDVTTINTAASQTITAVVQNFMQVVFLCGAMIWMDWRLALITLAALPLGGWFVRRQKSRARQSVTSALQEVGALGTIVSETLKSIRVVKAYHRESHETNRARHIIERTLRHMMETVRTRAASGPITEALGGVGIAAAIFYGGWQGISGNVTLGHFMGFMTAALLVYQPVKALASLHNQLIEGTVAAARVFAILDQDQRVTEVADARPLVLAGGALRFEGVTFGYEPDQPVLKNFDLDIPAGTRVALIGASGAGKSTVINLILRFFDPQQGRVLIDGQDVRTATIASVRLASALLTQEPVLFDDTIKANIRYGSEDASDEAVVAAAQAAAAHDFIMGLPNGYESRVGEAGQLLSGGQKQRIAFARAMLRSAPILLLDEPTSALDGEAEARIQEALETLLEDRTVIVIAHRLSTIRKADLICVMDGGVIAELGSHDQLVASGGLYARMMAGQGHSGPGGAMVLVDDVAVARAAVARADDRIRAAQA</sequence>
<dbReference type="GO" id="GO:0005886">
    <property type="term" value="C:plasma membrane"/>
    <property type="evidence" value="ECO:0007669"/>
    <property type="project" value="UniProtKB-SubCell"/>
</dbReference>
<evidence type="ECO:0000259" key="10">
    <source>
        <dbReference type="PROSITE" id="PS50893"/>
    </source>
</evidence>
<evidence type="ECO:0000256" key="4">
    <source>
        <dbReference type="ARBA" id="ARBA00022692"/>
    </source>
</evidence>
<dbReference type="GO" id="GO:0015421">
    <property type="term" value="F:ABC-type oligopeptide transporter activity"/>
    <property type="evidence" value="ECO:0007669"/>
    <property type="project" value="TreeGrafter"/>
</dbReference>
<evidence type="ECO:0000259" key="11">
    <source>
        <dbReference type="PROSITE" id="PS50929"/>
    </source>
</evidence>